<dbReference type="FunCoup" id="G7DV23">
    <property type="interactions" value="513"/>
</dbReference>
<dbReference type="Pfam" id="PF01916">
    <property type="entry name" value="DS"/>
    <property type="match status" value="1"/>
</dbReference>
<keyword evidence="8" id="KW-0520">NAD</keyword>
<dbReference type="PANTHER" id="PTHR11703">
    <property type="entry name" value="DEOXYHYPUSINE SYNTHASE"/>
    <property type="match status" value="1"/>
</dbReference>
<evidence type="ECO:0000256" key="5">
    <source>
        <dbReference type="ARBA" id="ARBA00009892"/>
    </source>
</evidence>
<dbReference type="SUPFAM" id="SSF52467">
    <property type="entry name" value="DHS-like NAD/FAD-binding domain"/>
    <property type="match status" value="1"/>
</dbReference>
<dbReference type="Proteomes" id="UP000009131">
    <property type="component" value="Unassembled WGS sequence"/>
</dbReference>
<protein>
    <recommendedName>
        <fullName evidence="6">deoxyhypusine synthase</fullName>
        <ecNumber evidence="6">2.5.1.46</ecNumber>
    </recommendedName>
</protein>
<dbReference type="AlphaFoldDB" id="G7DV23"/>
<comment type="catalytic activity">
    <reaction evidence="1">
        <text>[eIF5A protein]-L-lysine + spermidine = [eIF5A protein]-deoxyhypusine + propane-1,3-diamine</text>
        <dbReference type="Rhea" id="RHEA:33299"/>
        <dbReference type="Rhea" id="RHEA-COMP:10143"/>
        <dbReference type="Rhea" id="RHEA-COMP:10144"/>
        <dbReference type="ChEBI" id="CHEBI:29969"/>
        <dbReference type="ChEBI" id="CHEBI:57484"/>
        <dbReference type="ChEBI" id="CHEBI:57834"/>
        <dbReference type="ChEBI" id="CHEBI:82657"/>
        <dbReference type="EC" id="2.5.1.46"/>
    </reaction>
</comment>
<keyword evidence="10" id="KW-1185">Reference proteome</keyword>
<dbReference type="OrthoDB" id="294378at2759"/>
<accession>G7DV23</accession>
<dbReference type="EC" id="2.5.1.46" evidence="6"/>
<dbReference type="EMBL" id="BABT02000035">
    <property type="protein sequence ID" value="GAA94433.1"/>
    <property type="molecule type" value="Genomic_DNA"/>
</dbReference>
<dbReference type="NCBIfam" id="TIGR00321">
    <property type="entry name" value="dhys"/>
    <property type="match status" value="1"/>
</dbReference>
<organism evidence="9 10">
    <name type="scientific">Mixia osmundae (strain CBS 9802 / IAM 14324 / JCM 22182 / KY 12970)</name>
    <dbReference type="NCBI Taxonomy" id="764103"/>
    <lineage>
        <taxon>Eukaryota</taxon>
        <taxon>Fungi</taxon>
        <taxon>Dikarya</taxon>
        <taxon>Basidiomycota</taxon>
        <taxon>Pucciniomycotina</taxon>
        <taxon>Mixiomycetes</taxon>
        <taxon>Mixiales</taxon>
        <taxon>Mixiaceae</taxon>
        <taxon>Mixia</taxon>
    </lineage>
</organism>
<dbReference type="PANTHER" id="PTHR11703:SF0">
    <property type="entry name" value="DEOXYHYPUSINE SYNTHASE"/>
    <property type="match status" value="1"/>
</dbReference>
<dbReference type="OMA" id="HSIINAN"/>
<evidence type="ECO:0000256" key="8">
    <source>
        <dbReference type="ARBA" id="ARBA00023027"/>
    </source>
</evidence>
<evidence type="ECO:0000256" key="4">
    <source>
        <dbReference type="ARBA" id="ARBA00005041"/>
    </source>
</evidence>
<reference evidence="9 10" key="1">
    <citation type="journal article" date="2011" name="J. Gen. Appl. Microbiol.">
        <title>Draft genome sequencing of the enigmatic basidiomycete Mixia osmundae.</title>
        <authorList>
            <person name="Nishida H."/>
            <person name="Nagatsuka Y."/>
            <person name="Sugiyama J."/>
        </authorList>
    </citation>
    <scope>NUCLEOTIDE SEQUENCE [LARGE SCALE GENOMIC DNA]</scope>
    <source>
        <strain evidence="10">CBS 9802 / IAM 14324 / JCM 22182 / KY 12970</strain>
    </source>
</reference>
<dbReference type="InterPro" id="IPR002773">
    <property type="entry name" value="Deoxyhypusine_synthase"/>
</dbReference>
<comment type="similarity">
    <text evidence="5">Belongs to the deoxyhypusine synthase family.</text>
</comment>
<reference evidence="9 10" key="2">
    <citation type="journal article" date="2012" name="Open Biol.">
        <title>Characteristics of nucleosomes and linker DNA regions on the genome of the basidiomycete Mixia osmundae revealed by mono- and dinucleosome mapping.</title>
        <authorList>
            <person name="Nishida H."/>
            <person name="Kondo S."/>
            <person name="Matsumoto T."/>
            <person name="Suzuki Y."/>
            <person name="Yoshikawa H."/>
            <person name="Taylor T.D."/>
            <person name="Sugiyama J."/>
        </authorList>
    </citation>
    <scope>NUCLEOTIDE SEQUENCE [LARGE SCALE GENOMIC DNA]</scope>
    <source>
        <strain evidence="10">CBS 9802 / IAM 14324 / JCM 22182 / KY 12970</strain>
    </source>
</reference>
<dbReference type="GO" id="GO:0005739">
    <property type="term" value="C:mitochondrion"/>
    <property type="evidence" value="ECO:0007669"/>
    <property type="project" value="UniProtKB-SubCell"/>
</dbReference>
<evidence type="ECO:0000256" key="2">
    <source>
        <dbReference type="ARBA" id="ARBA00002823"/>
    </source>
</evidence>
<evidence type="ECO:0000256" key="1">
    <source>
        <dbReference type="ARBA" id="ARBA00000952"/>
    </source>
</evidence>
<dbReference type="InterPro" id="IPR036982">
    <property type="entry name" value="Deoxyhypusine_synthase_sf"/>
</dbReference>
<dbReference type="Gene3D" id="3.40.910.10">
    <property type="entry name" value="Deoxyhypusine synthase"/>
    <property type="match status" value="1"/>
</dbReference>
<evidence type="ECO:0000313" key="9">
    <source>
        <dbReference type="EMBL" id="GAA94433.1"/>
    </source>
</evidence>
<comment type="subcellular location">
    <subcellularLocation>
        <location evidence="3">Mitochondrion</location>
    </subcellularLocation>
</comment>
<keyword evidence="7" id="KW-0808">Transferase</keyword>
<dbReference type="GO" id="GO:0034038">
    <property type="term" value="F:deoxyhypusine synthase activity"/>
    <property type="evidence" value="ECO:0007669"/>
    <property type="project" value="UniProtKB-EC"/>
</dbReference>
<name>G7DV23_MIXOS</name>
<dbReference type="InterPro" id="IPR029035">
    <property type="entry name" value="DHS-like_NAD/FAD-binding_dom"/>
</dbReference>
<dbReference type="FunFam" id="3.40.910.10:FF:000002">
    <property type="entry name" value="Deoxyhypusine synthase"/>
    <property type="match status" value="1"/>
</dbReference>
<sequence length="385" mass="42308">MTVDAEALKSGIDTSAAQAALFVSSEKLPDEAVRIQGPDFNRPFELQQLLDSYARIGFQAAGLSRAIEVIDKMRAWRLSDEPLTGDESEEEADPAYRARTSCHILLGYTSNLISSGLREIIRFLVQHKYVTGICTTAGGIEEDLIKCLGPTYLTPQGSFDQSGADLRKRGLNRIGNLIVPNDNYCKFEDWVNPILDQLVVEQGQGAKWSPSKVIERLGREIDDESSVLYWAAKNNIPVFCPALTDGSLGDMIFCHSFKSDTPLVIDIVEDIRRLNYSSMRAKKAGTVILGGGVCKHQILNSFLYRNGADYSVYINTGQEFDGSDSGARPDEAISWGKLRAGSETVKVFADATLIFPLVVAATWAKSHWQKQAESKTNGHTTQSSA</sequence>
<comment type="pathway">
    <text evidence="4">Protein modification; eIF5A hypusination.</text>
</comment>
<dbReference type="InParanoid" id="G7DV23"/>
<gene>
    <name evidence="9" type="primary">Mo01085</name>
    <name evidence="9" type="ORF">E5Q_01085</name>
</gene>
<dbReference type="eggNOG" id="KOG2924">
    <property type="taxonomic scope" value="Eukaryota"/>
</dbReference>
<evidence type="ECO:0000256" key="7">
    <source>
        <dbReference type="ARBA" id="ARBA00022679"/>
    </source>
</evidence>
<evidence type="ECO:0000256" key="6">
    <source>
        <dbReference type="ARBA" id="ARBA00012683"/>
    </source>
</evidence>
<comment type="function">
    <text evidence="2">Catalyzes the NAD-dependent oxidative cleavage of spermidine and the subsequent transfer of the butylamine moiety of spermidine to the epsilon-amino group of a specific lysine residue of the eIF-5A precursor protein to form the intermediate deoxyhypusine residue.</text>
</comment>
<dbReference type="STRING" id="764103.G7DV23"/>
<comment type="caution">
    <text evidence="9">The sequence shown here is derived from an EMBL/GenBank/DDBJ whole genome shotgun (WGS) entry which is preliminary data.</text>
</comment>
<proteinExistence type="inferred from homology"/>
<dbReference type="RefSeq" id="XP_014564866.1">
    <property type="nucleotide sequence ID" value="XM_014709380.1"/>
</dbReference>
<evidence type="ECO:0000256" key="3">
    <source>
        <dbReference type="ARBA" id="ARBA00004173"/>
    </source>
</evidence>
<dbReference type="HOGENOM" id="CLU_039781_0_0_1"/>
<evidence type="ECO:0000313" key="10">
    <source>
        <dbReference type="Proteomes" id="UP000009131"/>
    </source>
</evidence>